<evidence type="ECO:0000256" key="3">
    <source>
        <dbReference type="ARBA" id="ARBA00022558"/>
    </source>
</evidence>
<comment type="subcellular location">
    <subcellularLocation>
        <location evidence="1 8">Periplasm</location>
    </subcellularLocation>
</comment>
<gene>
    <name evidence="11" type="ORF">AB4M04_15245</name>
</gene>
<dbReference type="PANTHER" id="PTHR30251">
    <property type="entry name" value="PILUS ASSEMBLY CHAPERONE"/>
    <property type="match status" value="1"/>
</dbReference>
<dbReference type="PROSITE" id="PS00635">
    <property type="entry name" value="PILI_CHAPERONE"/>
    <property type="match status" value="1"/>
</dbReference>
<evidence type="ECO:0000256" key="5">
    <source>
        <dbReference type="ARBA" id="ARBA00022764"/>
    </source>
</evidence>
<reference evidence="11 12" key="1">
    <citation type="submission" date="2024-07" db="EMBL/GenBank/DDBJ databases">
        <title>Genomes of novel Serratia strains from suburban soil.</title>
        <authorList>
            <person name="Markert E.X."/>
            <person name="Severe K."/>
            <person name="Severe L."/>
            <person name="Twing K.I."/>
            <person name="Ward L.M."/>
        </authorList>
    </citation>
    <scope>NUCLEOTIDE SEQUENCE [LARGE SCALE GENOMIC DNA]</scope>
    <source>
        <strain evidence="11 12">3C-UT</strain>
    </source>
</reference>
<keyword evidence="6 8" id="KW-0143">Chaperone</keyword>
<dbReference type="Pfam" id="PF02753">
    <property type="entry name" value="PapD_C"/>
    <property type="match status" value="1"/>
</dbReference>
<dbReference type="Pfam" id="PF00345">
    <property type="entry name" value="PapD_N"/>
    <property type="match status" value="1"/>
</dbReference>
<feature type="domain" description="Pili assembly chaperone C-terminal" evidence="10">
    <location>
        <begin position="166"/>
        <end position="224"/>
    </location>
</feature>
<protein>
    <submittedName>
        <fullName evidence="11">Molecular chaperone</fullName>
    </submittedName>
</protein>
<accession>A0ABV3UNP6</accession>
<keyword evidence="4" id="KW-0732">Signal</keyword>
<keyword evidence="7" id="KW-0393">Immunoglobulin domain</keyword>
<evidence type="ECO:0000259" key="9">
    <source>
        <dbReference type="Pfam" id="PF00345"/>
    </source>
</evidence>
<dbReference type="Proteomes" id="UP001558101">
    <property type="component" value="Unassembled WGS sequence"/>
</dbReference>
<dbReference type="RefSeq" id="WP_261137380.1">
    <property type="nucleotide sequence ID" value="NZ_CAMIRF010000003.1"/>
</dbReference>
<dbReference type="PANTHER" id="PTHR30251:SF2">
    <property type="entry name" value="FIMBRIAL CHAPERONE YADV-RELATED"/>
    <property type="match status" value="1"/>
</dbReference>
<comment type="caution">
    <text evidence="11">The sequence shown here is derived from an EMBL/GenBank/DDBJ whole genome shotgun (WGS) entry which is preliminary data.</text>
</comment>
<keyword evidence="12" id="KW-1185">Reference proteome</keyword>
<comment type="similarity">
    <text evidence="2 8">Belongs to the periplasmic pilus chaperone family.</text>
</comment>
<evidence type="ECO:0000313" key="12">
    <source>
        <dbReference type="Proteomes" id="UP001558101"/>
    </source>
</evidence>
<dbReference type="SUPFAM" id="SSF49354">
    <property type="entry name" value="PapD-like"/>
    <property type="match status" value="1"/>
</dbReference>
<dbReference type="InterPro" id="IPR036316">
    <property type="entry name" value="Pili_assmbl_chap_C_dom_sf"/>
</dbReference>
<evidence type="ECO:0000256" key="8">
    <source>
        <dbReference type="RuleBase" id="RU003918"/>
    </source>
</evidence>
<sequence>MKSRLSTGIFLAISIWAGVAHAGIVVGGTRVVYNADKRETSLSISNPDKIPYLIQSWADADGPLGDHTENPKPPFVVTPPLFRLDPGNENLLRIIRAGGTLPEDRESVFWMNVKSIPSTSRTDKNVLQISVKTRIKLFYRPANLKTTPEESYQAVSFHRQGNQLQVSNPSPFYLSFFSLKVGNAPVITTNVMVPPKSSVAYPMPSAASGQGVSWQVINDFGGNSKTITSPLN</sequence>
<dbReference type="Gene3D" id="2.60.40.10">
    <property type="entry name" value="Immunoglobulins"/>
    <property type="match status" value="2"/>
</dbReference>
<proteinExistence type="inferred from homology"/>
<dbReference type="EMBL" id="JBFQXQ010000001">
    <property type="protein sequence ID" value="MEX3173432.1"/>
    <property type="molecule type" value="Genomic_DNA"/>
</dbReference>
<dbReference type="InterPro" id="IPR018046">
    <property type="entry name" value="Pili_assmbl_chaperone_CS"/>
</dbReference>
<evidence type="ECO:0000313" key="11">
    <source>
        <dbReference type="EMBL" id="MEX3173432.1"/>
    </source>
</evidence>
<evidence type="ECO:0000256" key="2">
    <source>
        <dbReference type="ARBA" id="ARBA00007399"/>
    </source>
</evidence>
<dbReference type="InterPro" id="IPR001829">
    <property type="entry name" value="Pili_assmbl_chaperone_bac"/>
</dbReference>
<dbReference type="InterPro" id="IPR008962">
    <property type="entry name" value="PapD-like_sf"/>
</dbReference>
<feature type="domain" description="Pili assembly chaperone N-terminal" evidence="9">
    <location>
        <begin position="23"/>
        <end position="144"/>
    </location>
</feature>
<evidence type="ECO:0000256" key="1">
    <source>
        <dbReference type="ARBA" id="ARBA00004418"/>
    </source>
</evidence>
<evidence type="ECO:0000259" key="10">
    <source>
        <dbReference type="Pfam" id="PF02753"/>
    </source>
</evidence>
<dbReference type="InterPro" id="IPR016147">
    <property type="entry name" value="Pili_assmbl_chaperone_N"/>
</dbReference>
<dbReference type="InterPro" id="IPR016148">
    <property type="entry name" value="Pili_assmbl_chaperone_C"/>
</dbReference>
<dbReference type="InterPro" id="IPR050643">
    <property type="entry name" value="Periplasmic_pilus_chap"/>
</dbReference>
<evidence type="ECO:0000256" key="6">
    <source>
        <dbReference type="ARBA" id="ARBA00023186"/>
    </source>
</evidence>
<keyword evidence="3" id="KW-1029">Fimbrium biogenesis</keyword>
<organism evidence="11 12">
    <name type="scientific">Serratia quinivorans</name>
    <dbReference type="NCBI Taxonomy" id="137545"/>
    <lineage>
        <taxon>Bacteria</taxon>
        <taxon>Pseudomonadati</taxon>
        <taxon>Pseudomonadota</taxon>
        <taxon>Gammaproteobacteria</taxon>
        <taxon>Enterobacterales</taxon>
        <taxon>Yersiniaceae</taxon>
        <taxon>Serratia</taxon>
    </lineage>
</organism>
<evidence type="ECO:0000256" key="7">
    <source>
        <dbReference type="ARBA" id="ARBA00023319"/>
    </source>
</evidence>
<dbReference type="InterPro" id="IPR013783">
    <property type="entry name" value="Ig-like_fold"/>
</dbReference>
<dbReference type="SUPFAM" id="SSF49584">
    <property type="entry name" value="Periplasmic chaperone C-domain"/>
    <property type="match status" value="1"/>
</dbReference>
<dbReference type="PRINTS" id="PR00969">
    <property type="entry name" value="CHAPERONPILI"/>
</dbReference>
<name>A0ABV3UNP6_9GAMM</name>
<evidence type="ECO:0000256" key="4">
    <source>
        <dbReference type="ARBA" id="ARBA00022729"/>
    </source>
</evidence>
<keyword evidence="5" id="KW-0574">Periplasm</keyword>